<dbReference type="CDD" id="cd07989">
    <property type="entry name" value="LPLAT_AGPAT-like"/>
    <property type="match status" value="1"/>
</dbReference>
<keyword evidence="7" id="KW-1185">Reference proteome</keyword>
<dbReference type="PANTHER" id="PTHR10434">
    <property type="entry name" value="1-ACYL-SN-GLYCEROL-3-PHOSPHATE ACYLTRANSFERASE"/>
    <property type="match status" value="1"/>
</dbReference>
<gene>
    <name evidence="6" type="ORF">HHU12_19175</name>
</gene>
<keyword evidence="4" id="KW-1133">Transmembrane helix</keyword>
<evidence type="ECO:0000256" key="2">
    <source>
        <dbReference type="ARBA" id="ARBA00022679"/>
    </source>
</evidence>
<dbReference type="InterPro" id="IPR002123">
    <property type="entry name" value="Plipid/glycerol_acylTrfase"/>
</dbReference>
<comment type="caution">
    <text evidence="6">The sequence shown here is derived from an EMBL/GenBank/DDBJ whole genome shotgun (WGS) entry which is preliminary data.</text>
</comment>
<dbReference type="Proteomes" id="UP000576082">
    <property type="component" value="Unassembled WGS sequence"/>
</dbReference>
<evidence type="ECO:0000313" key="7">
    <source>
        <dbReference type="Proteomes" id="UP000576082"/>
    </source>
</evidence>
<dbReference type="RefSeq" id="WP_169658348.1">
    <property type="nucleotide sequence ID" value="NZ_JABANE010000055.1"/>
</dbReference>
<keyword evidence="3 6" id="KW-0012">Acyltransferase</keyword>
<dbReference type="PANTHER" id="PTHR10434:SF66">
    <property type="entry name" value="PHOSPHOLIPID_GLYCEROL ACYLTRANSFERASE DOMAIN-CONTAINING PROTEIN"/>
    <property type="match status" value="1"/>
</dbReference>
<keyword evidence="4" id="KW-0812">Transmembrane</keyword>
<comment type="pathway">
    <text evidence="1">Lipid metabolism.</text>
</comment>
<feature type="domain" description="Phospholipid/glycerol acyltransferase" evidence="5">
    <location>
        <begin position="75"/>
        <end position="189"/>
    </location>
</feature>
<accession>A0A7X9XAW4</accession>
<dbReference type="GO" id="GO:0006654">
    <property type="term" value="P:phosphatidic acid biosynthetic process"/>
    <property type="evidence" value="ECO:0007669"/>
    <property type="project" value="TreeGrafter"/>
</dbReference>
<dbReference type="SUPFAM" id="SSF69593">
    <property type="entry name" value="Glycerol-3-phosphate (1)-acyltransferase"/>
    <property type="match status" value="1"/>
</dbReference>
<dbReference type="GO" id="GO:0003841">
    <property type="term" value="F:1-acylglycerol-3-phosphate O-acyltransferase activity"/>
    <property type="evidence" value="ECO:0007669"/>
    <property type="project" value="TreeGrafter"/>
</dbReference>
<proteinExistence type="predicted"/>
<dbReference type="EMBL" id="JABANE010000055">
    <property type="protein sequence ID" value="NME70105.1"/>
    <property type="molecule type" value="Genomic_DNA"/>
</dbReference>
<feature type="transmembrane region" description="Helical" evidence="4">
    <location>
        <begin position="44"/>
        <end position="61"/>
    </location>
</feature>
<keyword evidence="4" id="KW-0472">Membrane</keyword>
<evidence type="ECO:0000259" key="5">
    <source>
        <dbReference type="SMART" id="SM00563"/>
    </source>
</evidence>
<evidence type="ECO:0000256" key="4">
    <source>
        <dbReference type="SAM" id="Phobius"/>
    </source>
</evidence>
<evidence type="ECO:0000256" key="3">
    <source>
        <dbReference type="ARBA" id="ARBA00023315"/>
    </source>
</evidence>
<feature type="transmembrane region" description="Helical" evidence="4">
    <location>
        <begin position="7"/>
        <end position="32"/>
    </location>
</feature>
<protein>
    <submittedName>
        <fullName evidence="6">1-acyl-sn-glycerol-3-phosphate acyltransferase</fullName>
    </submittedName>
</protein>
<organism evidence="6 7">
    <name type="scientific">Flammeovirga aprica JL-4</name>
    <dbReference type="NCBI Taxonomy" id="694437"/>
    <lineage>
        <taxon>Bacteria</taxon>
        <taxon>Pseudomonadati</taxon>
        <taxon>Bacteroidota</taxon>
        <taxon>Cytophagia</taxon>
        <taxon>Cytophagales</taxon>
        <taxon>Flammeovirgaceae</taxon>
        <taxon>Flammeovirga</taxon>
    </lineage>
</organism>
<name>A0A7X9XAW4_9BACT</name>
<evidence type="ECO:0000313" key="6">
    <source>
        <dbReference type="EMBL" id="NME70105.1"/>
    </source>
</evidence>
<sequence length="248" mass="28462">MAFILKLYLIWGVSIFALGLILLYPFFAIIIWSSNDKLLKATYYFNRLWAVFTYIMIFVPVKRIRKSKLDNSAAYVFVSNHTSFLDIPAIQLIVNQFVIFLGKRSLATAPLFGWMFRNLHICVDRGNPEKTEEMFRKCLAKLDQGFSIGVFPEGTQNRTPPTLNKFKDGAFIIAIRSQKPIVPITIVSNWKIWPALAPRLSWSPLILVQHEPISTEGMTLKDVPALSAQVKEVIESEMKTRFPKEYNL</sequence>
<keyword evidence="2 6" id="KW-0808">Transferase</keyword>
<dbReference type="Pfam" id="PF01553">
    <property type="entry name" value="Acyltransferase"/>
    <property type="match status" value="1"/>
</dbReference>
<evidence type="ECO:0000256" key="1">
    <source>
        <dbReference type="ARBA" id="ARBA00005189"/>
    </source>
</evidence>
<reference evidence="6 7" key="1">
    <citation type="submission" date="2020-04" db="EMBL/GenBank/DDBJ databases">
        <title>Flammeovirga sp. SR4, a novel species isolated from seawater.</title>
        <authorList>
            <person name="Wang X."/>
        </authorList>
    </citation>
    <scope>NUCLEOTIDE SEQUENCE [LARGE SCALE GENOMIC DNA]</scope>
    <source>
        <strain evidence="6 7">ATCC 23126</strain>
    </source>
</reference>
<dbReference type="AlphaFoldDB" id="A0A7X9XAW4"/>
<dbReference type="SMART" id="SM00563">
    <property type="entry name" value="PlsC"/>
    <property type="match status" value="1"/>
</dbReference>